<evidence type="ECO:0008006" key="6">
    <source>
        <dbReference type="Google" id="ProtNLM"/>
    </source>
</evidence>
<keyword evidence="5" id="KW-1185">Reference proteome</keyword>
<dbReference type="Pfam" id="PF08338">
    <property type="entry name" value="DUF1731"/>
    <property type="match status" value="1"/>
</dbReference>
<dbReference type="Pfam" id="PF01370">
    <property type="entry name" value="Epimerase"/>
    <property type="match status" value="1"/>
</dbReference>
<evidence type="ECO:0000259" key="3">
    <source>
        <dbReference type="Pfam" id="PF08338"/>
    </source>
</evidence>
<evidence type="ECO:0000256" key="1">
    <source>
        <dbReference type="ARBA" id="ARBA00009353"/>
    </source>
</evidence>
<comment type="caution">
    <text evidence="4">The sequence shown here is derived from an EMBL/GenBank/DDBJ whole genome shotgun (WGS) entry which is preliminary data.</text>
</comment>
<dbReference type="InterPro" id="IPR001509">
    <property type="entry name" value="Epimerase_deHydtase"/>
</dbReference>
<feature type="domain" description="DUF1731" evidence="3">
    <location>
        <begin position="250"/>
        <end position="296"/>
    </location>
</feature>
<dbReference type="RefSeq" id="WP_168057374.1">
    <property type="nucleotide sequence ID" value="NZ_JAAOZT010000018.1"/>
</dbReference>
<dbReference type="InterPro" id="IPR013549">
    <property type="entry name" value="DUF1731"/>
</dbReference>
<dbReference type="Gene3D" id="3.40.50.720">
    <property type="entry name" value="NAD(P)-binding Rossmann-like Domain"/>
    <property type="match status" value="1"/>
</dbReference>
<accession>A0A840RY31</accession>
<name>A0A840RY31_9BURK</name>
<proteinExistence type="inferred from homology"/>
<protein>
    <recommendedName>
        <fullName evidence="6">TIGR01777 family protein</fullName>
    </recommendedName>
</protein>
<evidence type="ECO:0000313" key="5">
    <source>
        <dbReference type="Proteomes" id="UP000571084"/>
    </source>
</evidence>
<dbReference type="NCBIfam" id="TIGR01777">
    <property type="entry name" value="yfcH"/>
    <property type="match status" value="1"/>
</dbReference>
<dbReference type="PANTHER" id="PTHR11092:SF0">
    <property type="entry name" value="EPIMERASE FAMILY PROTEIN SDR39U1"/>
    <property type="match status" value="1"/>
</dbReference>
<evidence type="ECO:0000259" key="2">
    <source>
        <dbReference type="Pfam" id="PF01370"/>
    </source>
</evidence>
<dbReference type="AlphaFoldDB" id="A0A840RY31"/>
<gene>
    <name evidence="4" type="ORF">HNR39_004337</name>
</gene>
<sequence>MRILITGGTGLIGRHLCKALLQADHEITVLSRHPESVKQKCGAAVHAFGSLDEWGSDAAFDAIINLAGEPIVDARWTEKRKELLWRSRVTLTEQVVQRINAQRHKPAVLLSGSAVGYYGDCGDAALDESAPTAADFGARLCAAWEQAALPAEALNVRVCLLRTGLVLDRSGGILGKMLLPFKLGLGARLGDGTQWMSWIHIDDYVAMVLVLLHHTHASGAFNMTAPEPVTNRAFTDKLARALHRPTLLIAPAAVMRMALSERAYLLLGGQKAIPIQMMALGYRFLHGKLEDALADLVG</sequence>
<dbReference type="CDD" id="cd05242">
    <property type="entry name" value="SDR_a8"/>
    <property type="match status" value="1"/>
</dbReference>
<feature type="domain" description="NAD-dependent epimerase/dehydratase" evidence="2">
    <location>
        <begin position="3"/>
        <end position="222"/>
    </location>
</feature>
<dbReference type="InterPro" id="IPR036291">
    <property type="entry name" value="NAD(P)-bd_dom_sf"/>
</dbReference>
<comment type="similarity">
    <text evidence="1">Belongs to the NAD(P)-dependent epimerase/dehydratase family. SDR39U1 subfamily.</text>
</comment>
<dbReference type="SUPFAM" id="SSF51735">
    <property type="entry name" value="NAD(P)-binding Rossmann-fold domains"/>
    <property type="match status" value="1"/>
</dbReference>
<reference evidence="4 5" key="1">
    <citation type="submission" date="2020-08" db="EMBL/GenBank/DDBJ databases">
        <title>Genomic Encyclopedia of Type Strains, Phase IV (KMG-IV): sequencing the most valuable type-strain genomes for metagenomic binning, comparative biology and taxonomic classification.</title>
        <authorList>
            <person name="Goeker M."/>
        </authorList>
    </citation>
    <scope>NUCLEOTIDE SEQUENCE [LARGE SCALE GENOMIC DNA]</scope>
    <source>
        <strain evidence="4 5">DSM 23240</strain>
    </source>
</reference>
<dbReference type="InterPro" id="IPR010099">
    <property type="entry name" value="SDR39U1"/>
</dbReference>
<dbReference type="Proteomes" id="UP000571084">
    <property type="component" value="Unassembled WGS sequence"/>
</dbReference>
<dbReference type="PANTHER" id="PTHR11092">
    <property type="entry name" value="SUGAR NUCLEOTIDE EPIMERASE RELATED"/>
    <property type="match status" value="1"/>
</dbReference>
<organism evidence="4 5">
    <name type="scientific">Glaciimonas immobilis</name>
    <dbReference type="NCBI Taxonomy" id="728004"/>
    <lineage>
        <taxon>Bacteria</taxon>
        <taxon>Pseudomonadati</taxon>
        <taxon>Pseudomonadota</taxon>
        <taxon>Betaproteobacteria</taxon>
        <taxon>Burkholderiales</taxon>
        <taxon>Oxalobacteraceae</taxon>
        <taxon>Glaciimonas</taxon>
    </lineage>
</organism>
<evidence type="ECO:0000313" key="4">
    <source>
        <dbReference type="EMBL" id="MBB5202473.1"/>
    </source>
</evidence>
<dbReference type="EMBL" id="JACHHQ010000015">
    <property type="protein sequence ID" value="MBB5202473.1"/>
    <property type="molecule type" value="Genomic_DNA"/>
</dbReference>